<sequence>MYNKIYTEWNMPLRLKTGSDRCLFGYVKPLKPEMKIKEFEAYQAVYCGLCKQMGRLYGPLSRATLSYDITFLSLVALSLREEGGRFQQQRCAAHPLKKKLCACSCDDLSFGAHIAVLMVYYKLKDNIADSGPLGRIKYTLLLPPVAHARKKTLRVLPQVDSMIAEQMAQQSRFEQEGVRSVDKACDPTARALGLIFEELSRDEREKRILYQVGYMTGKFVYLADALDDLPDDSRTGSYNPYLAKFGCPHPSEEQLREIDSYAAEMINITVAQLAAAYELLELKRFKPILDNIIYLGFKHTYRLIVDKREKHNDRSVSNLRN</sequence>
<accession>C0E8V8</accession>
<keyword evidence="2" id="KW-1185">Reference proteome</keyword>
<evidence type="ECO:0000313" key="2">
    <source>
        <dbReference type="Proteomes" id="UP000003340"/>
    </source>
</evidence>
<dbReference type="eggNOG" id="ENOG50311E1">
    <property type="taxonomic scope" value="Bacteria"/>
</dbReference>
<reference evidence="1 2" key="1">
    <citation type="submission" date="2009-01" db="EMBL/GenBank/DDBJ databases">
        <authorList>
            <person name="Fulton L."/>
            <person name="Clifton S."/>
            <person name="Fulton B."/>
            <person name="Xu J."/>
            <person name="Minx P."/>
            <person name="Pepin K.H."/>
            <person name="Johnson M."/>
            <person name="Bhonagiri V."/>
            <person name="Nash W.E."/>
            <person name="Mardis E.R."/>
            <person name="Wilson R.K."/>
        </authorList>
    </citation>
    <scope>NUCLEOTIDE SEQUENCE [LARGE SCALE GENOMIC DNA]</scope>
    <source>
        <strain evidence="1 2">DSM 5476</strain>
    </source>
</reference>
<proteinExistence type="predicted"/>
<gene>
    <name evidence="1" type="ORF">CLOSTMETH_00253</name>
</gene>
<dbReference type="InterPro" id="IPR043740">
    <property type="entry name" value="DUF5685"/>
</dbReference>
<name>C0E8V8_9FIRM</name>
<dbReference type="HOGENOM" id="CLU_067295_0_0_9"/>
<dbReference type="EMBL" id="ACEC01000010">
    <property type="protein sequence ID" value="EEG32102.1"/>
    <property type="molecule type" value="Genomic_DNA"/>
</dbReference>
<organism evidence="1 2">
    <name type="scientific">[Clostridium] methylpentosum DSM 5476</name>
    <dbReference type="NCBI Taxonomy" id="537013"/>
    <lineage>
        <taxon>Bacteria</taxon>
        <taxon>Bacillati</taxon>
        <taxon>Bacillota</taxon>
        <taxon>Clostridia</taxon>
        <taxon>Eubacteriales</taxon>
        <taxon>Oscillospiraceae</taxon>
        <taxon>Oscillospiraceae incertae sedis</taxon>
    </lineage>
</organism>
<evidence type="ECO:0000313" key="1">
    <source>
        <dbReference type="EMBL" id="EEG32102.1"/>
    </source>
</evidence>
<reference evidence="1 2" key="2">
    <citation type="submission" date="2009-02" db="EMBL/GenBank/DDBJ databases">
        <title>Draft genome sequence of Clostridium methylpentosum (DSM 5476).</title>
        <authorList>
            <person name="Sudarsanam P."/>
            <person name="Ley R."/>
            <person name="Guruge J."/>
            <person name="Turnbaugh P.J."/>
            <person name="Mahowald M."/>
            <person name="Liep D."/>
            <person name="Gordon J."/>
        </authorList>
    </citation>
    <scope>NUCLEOTIDE SEQUENCE [LARGE SCALE GENOMIC DNA]</scope>
    <source>
        <strain evidence="1 2">DSM 5476</strain>
    </source>
</reference>
<comment type="caution">
    <text evidence="1">The sequence shown here is derived from an EMBL/GenBank/DDBJ whole genome shotgun (WGS) entry which is preliminary data.</text>
</comment>
<protein>
    <submittedName>
        <fullName evidence="1">Uncharacterized protein</fullName>
    </submittedName>
</protein>
<dbReference type="Pfam" id="PF18937">
    <property type="entry name" value="DUF5685"/>
    <property type="match status" value="1"/>
</dbReference>
<dbReference type="STRING" id="537013.CLOSTMETH_00253"/>
<dbReference type="AlphaFoldDB" id="C0E8V8"/>
<dbReference type="Proteomes" id="UP000003340">
    <property type="component" value="Unassembled WGS sequence"/>
</dbReference>